<sequence>MTRYAHPEDVLVAPILTENTWQQMEDRKYTFRVALGANKIQIKKAVEELFKVHVEKVWTANMKGKPRRERLSQLHGRTSRWRKAIIRLAPGDRIDIMGG</sequence>
<dbReference type="NCBIfam" id="NF004363">
    <property type="entry name" value="PRK05738.2-4"/>
    <property type="match status" value="1"/>
</dbReference>
<dbReference type="Gene3D" id="3.30.70.330">
    <property type="match status" value="1"/>
</dbReference>
<gene>
    <name evidence="6" type="ORF">S01H1_79847</name>
</gene>
<dbReference type="HAMAP" id="MF_01369_B">
    <property type="entry name" value="Ribosomal_uL23_B"/>
    <property type="match status" value="1"/>
</dbReference>
<dbReference type="PROSITE" id="PS00050">
    <property type="entry name" value="RIBOSOMAL_L23"/>
    <property type="match status" value="1"/>
</dbReference>
<organism evidence="6">
    <name type="scientific">marine sediment metagenome</name>
    <dbReference type="NCBI Taxonomy" id="412755"/>
    <lineage>
        <taxon>unclassified sequences</taxon>
        <taxon>metagenomes</taxon>
        <taxon>ecological metagenomes</taxon>
    </lineage>
</organism>
<dbReference type="GO" id="GO:1990904">
    <property type="term" value="C:ribonucleoprotein complex"/>
    <property type="evidence" value="ECO:0007669"/>
    <property type="project" value="UniProtKB-KW"/>
</dbReference>
<dbReference type="EMBL" id="BARS01053867">
    <property type="protein sequence ID" value="GAG43471.1"/>
    <property type="molecule type" value="Genomic_DNA"/>
</dbReference>
<keyword evidence="4" id="KW-0689">Ribosomal protein</keyword>
<dbReference type="InterPro" id="IPR012678">
    <property type="entry name" value="Ribosomal_uL23/eL15/eS24_sf"/>
</dbReference>
<evidence type="ECO:0000313" key="6">
    <source>
        <dbReference type="EMBL" id="GAG43471.1"/>
    </source>
</evidence>
<evidence type="ECO:0000256" key="2">
    <source>
        <dbReference type="ARBA" id="ARBA00022730"/>
    </source>
</evidence>
<reference evidence="6" key="1">
    <citation type="journal article" date="2014" name="Front. Microbiol.">
        <title>High frequency of phylogenetically diverse reductive dehalogenase-homologous genes in deep subseafloor sedimentary metagenomes.</title>
        <authorList>
            <person name="Kawai M."/>
            <person name="Futagami T."/>
            <person name="Toyoda A."/>
            <person name="Takaki Y."/>
            <person name="Nishi S."/>
            <person name="Hori S."/>
            <person name="Arai W."/>
            <person name="Tsubouchi T."/>
            <person name="Morono Y."/>
            <person name="Uchiyama I."/>
            <person name="Ito T."/>
            <person name="Fujiyama A."/>
            <person name="Inagaki F."/>
            <person name="Takami H."/>
        </authorList>
    </citation>
    <scope>NUCLEOTIDE SEQUENCE</scope>
    <source>
        <strain evidence="6">Expedition CK06-06</strain>
    </source>
</reference>
<protein>
    <recommendedName>
        <fullName evidence="7">50S ribosomal protein L23</fullName>
    </recommendedName>
</protein>
<dbReference type="Pfam" id="PF00276">
    <property type="entry name" value="Ribosomal_L23"/>
    <property type="match status" value="1"/>
</dbReference>
<dbReference type="AlphaFoldDB" id="X0Z4L7"/>
<dbReference type="InterPro" id="IPR013025">
    <property type="entry name" value="Ribosomal_uL23-like"/>
</dbReference>
<dbReference type="FunFam" id="3.30.70.330:FF:000001">
    <property type="entry name" value="50S ribosomal protein L23"/>
    <property type="match status" value="1"/>
</dbReference>
<keyword evidence="2" id="KW-0699">rRNA-binding</keyword>
<dbReference type="PANTHER" id="PTHR11620">
    <property type="entry name" value="60S RIBOSOMAL PROTEIN L23A"/>
    <property type="match status" value="1"/>
</dbReference>
<dbReference type="InterPro" id="IPR001014">
    <property type="entry name" value="Ribosomal_uL23_CS"/>
</dbReference>
<dbReference type="GO" id="GO:0019843">
    <property type="term" value="F:rRNA binding"/>
    <property type="evidence" value="ECO:0007669"/>
    <property type="project" value="UniProtKB-KW"/>
</dbReference>
<comment type="similarity">
    <text evidence="1">Belongs to the universal ribosomal protein uL23 family.</text>
</comment>
<name>X0Z4L7_9ZZZZ</name>
<dbReference type="GO" id="GO:0006412">
    <property type="term" value="P:translation"/>
    <property type="evidence" value="ECO:0007669"/>
    <property type="project" value="InterPro"/>
</dbReference>
<dbReference type="GO" id="GO:0005840">
    <property type="term" value="C:ribosome"/>
    <property type="evidence" value="ECO:0007669"/>
    <property type="project" value="UniProtKB-KW"/>
</dbReference>
<keyword evidence="3" id="KW-0694">RNA-binding</keyword>
<evidence type="ECO:0000256" key="3">
    <source>
        <dbReference type="ARBA" id="ARBA00022884"/>
    </source>
</evidence>
<evidence type="ECO:0000256" key="1">
    <source>
        <dbReference type="ARBA" id="ARBA00006700"/>
    </source>
</evidence>
<accession>X0Z4L7</accession>
<evidence type="ECO:0008006" key="7">
    <source>
        <dbReference type="Google" id="ProtNLM"/>
    </source>
</evidence>
<comment type="caution">
    <text evidence="6">The sequence shown here is derived from an EMBL/GenBank/DDBJ whole genome shotgun (WGS) entry which is preliminary data.</text>
</comment>
<evidence type="ECO:0000256" key="4">
    <source>
        <dbReference type="ARBA" id="ARBA00022980"/>
    </source>
</evidence>
<dbReference type="GO" id="GO:0003735">
    <property type="term" value="F:structural constituent of ribosome"/>
    <property type="evidence" value="ECO:0007669"/>
    <property type="project" value="InterPro"/>
</dbReference>
<proteinExistence type="inferred from homology"/>
<evidence type="ECO:0000256" key="5">
    <source>
        <dbReference type="ARBA" id="ARBA00023274"/>
    </source>
</evidence>
<keyword evidence="5" id="KW-0687">Ribonucleoprotein</keyword>
<dbReference type="SUPFAM" id="SSF54189">
    <property type="entry name" value="Ribosomal proteins S24e, L23 and L15e"/>
    <property type="match status" value="1"/>
</dbReference>
<dbReference type="InterPro" id="IPR012677">
    <property type="entry name" value="Nucleotide-bd_a/b_plait_sf"/>
</dbReference>